<dbReference type="InterPro" id="IPR001119">
    <property type="entry name" value="SLH_dom"/>
</dbReference>
<evidence type="ECO:0000259" key="3">
    <source>
        <dbReference type="PROSITE" id="PS51272"/>
    </source>
</evidence>
<name>A0AAW5JFU9_9FIRM</name>
<reference evidence="4" key="1">
    <citation type="submission" date="2022-06" db="EMBL/GenBank/DDBJ databases">
        <title>Isolation of gut microbiota from human fecal samples.</title>
        <authorList>
            <person name="Pamer E.G."/>
            <person name="Barat B."/>
            <person name="Waligurski E."/>
            <person name="Medina S."/>
            <person name="Paddock L."/>
            <person name="Mostad J."/>
        </authorList>
    </citation>
    <scope>NUCLEOTIDE SEQUENCE</scope>
    <source>
        <strain evidence="4">DFI.9.91</strain>
    </source>
</reference>
<dbReference type="Proteomes" id="UP001204562">
    <property type="component" value="Unassembled WGS sequence"/>
</dbReference>
<dbReference type="RefSeq" id="WP_256302835.1">
    <property type="nucleotide sequence ID" value="NZ_JANFYS010000001.1"/>
</dbReference>
<protein>
    <submittedName>
        <fullName evidence="4">S-layer homology domain-containing protein</fullName>
    </submittedName>
</protein>
<comment type="caution">
    <text evidence="4">The sequence shown here is derived from an EMBL/GenBank/DDBJ whole genome shotgun (WGS) entry which is preliminary data.</text>
</comment>
<evidence type="ECO:0000256" key="1">
    <source>
        <dbReference type="ARBA" id="ARBA00022737"/>
    </source>
</evidence>
<evidence type="ECO:0000313" key="4">
    <source>
        <dbReference type="EMBL" id="MCQ4768891.1"/>
    </source>
</evidence>
<feature type="signal peptide" evidence="2">
    <location>
        <begin position="1"/>
        <end position="26"/>
    </location>
</feature>
<organism evidence="4 5">
    <name type="scientific">Intestinimonas massiliensis</name>
    <name type="common">ex Afouda et al. 2020</name>
    <dbReference type="NCBI Taxonomy" id="1673721"/>
    <lineage>
        <taxon>Bacteria</taxon>
        <taxon>Bacillati</taxon>
        <taxon>Bacillota</taxon>
        <taxon>Clostridia</taxon>
        <taxon>Eubacteriales</taxon>
        <taxon>Intestinimonas</taxon>
    </lineage>
</organism>
<dbReference type="EMBL" id="JANFYS010000001">
    <property type="protein sequence ID" value="MCQ4768891.1"/>
    <property type="molecule type" value="Genomic_DNA"/>
</dbReference>
<keyword evidence="2" id="KW-0732">Signal</keyword>
<evidence type="ECO:0000256" key="2">
    <source>
        <dbReference type="SAM" id="SignalP"/>
    </source>
</evidence>
<keyword evidence="1" id="KW-0677">Repeat</keyword>
<dbReference type="Pfam" id="PF00395">
    <property type="entry name" value="SLH"/>
    <property type="match status" value="3"/>
</dbReference>
<dbReference type="PROSITE" id="PS51272">
    <property type="entry name" value="SLH"/>
    <property type="match status" value="3"/>
</dbReference>
<dbReference type="SUPFAM" id="SSF55486">
    <property type="entry name" value="Metalloproteases ('zincins'), catalytic domain"/>
    <property type="match status" value="1"/>
</dbReference>
<accession>A0AAW5JFU9</accession>
<gene>
    <name evidence="4" type="ORF">NE579_00220</name>
</gene>
<feature type="domain" description="SLH" evidence="3">
    <location>
        <begin position="627"/>
        <end position="689"/>
    </location>
</feature>
<sequence>MKRSSRVLSALLCAVFLFSMLCGAQAQEAPRFEYWPEEVDFRDLTCDLSAADELFAQCVQAEQLAASPESAQAVVDCWLALEDAYDDWDTQCAICGVRYYQDSKAHEADYLASRSLSLQVYRSCLLAVQALLASDYGSELAQAMGQDLADSYRSAAVPTDLQIALSEEDNELVADYWEALYGDYTYSYQRESWTLTRLEDEADGLDAAAYLAIYSGLAQAKNQAAGATLLEMIPLRNQMAAACGYDTFPEYAYTETYGRDYTVADAQALHRLVKDYIVPVETAYLSYRYYDLDQTGLDRYAHADQEAKLDAVEPCMDQVSGELGELFRYMRKSHLCDIEASDTKLDVGFTVNLPSYHSAFLFDQPQGTYYDLKTVIHEFGHFSAFCLAPSDDFPVDVAEIHSQGLEMLFLPYAGELFGADGGTFACAQLSDLISAVVEGCLYDEFQIYLYSHPDLTLSEINQAFLELAQEYGYSPYPGLEYQWVDVSHTFESPLYYLSYATSALSALDLFLRSQEDYDAAVDTYLDLIAGSDGSGYRATVQAAGLSDVFQEESVAALAGALNEYLYTALYGLRDLAGHWALPEIGPLVSAGIMEGSGGAFQPDAPMSRAMLVTTLYRLVGEPKPTVKQPVFPDVPVWTWYSDAVAWAYESGLAEGTGGGFDPNGPLTRESMAVLLCRFSALLELDASGGSLSGFPDADSVSPWAADAVGWAVKAGVIRGADGRLNPSGGTSRAEAAAMLYRFLTLEG</sequence>
<evidence type="ECO:0000313" key="5">
    <source>
        <dbReference type="Proteomes" id="UP001204562"/>
    </source>
</evidence>
<dbReference type="AlphaFoldDB" id="A0AAW5JFU9"/>
<feature type="domain" description="SLH" evidence="3">
    <location>
        <begin position="567"/>
        <end position="626"/>
    </location>
</feature>
<feature type="domain" description="SLH" evidence="3">
    <location>
        <begin position="691"/>
        <end position="747"/>
    </location>
</feature>
<proteinExistence type="predicted"/>
<dbReference type="Gene3D" id="1.10.1370.30">
    <property type="match status" value="1"/>
</dbReference>
<feature type="chain" id="PRO_5043531932" evidence="2">
    <location>
        <begin position="27"/>
        <end position="747"/>
    </location>
</feature>